<keyword evidence="1" id="KW-0547">Nucleotide-binding</keyword>
<dbReference type="AlphaFoldDB" id="A0A803XY28"/>
<feature type="short sequence motif" description="Q motif" evidence="3">
    <location>
        <begin position="9"/>
        <end position="36"/>
    </location>
</feature>
<keyword evidence="6" id="KW-1185">Reference proteome</keyword>
<reference evidence="5" key="3">
    <citation type="submission" date="2025-09" db="UniProtKB">
        <authorList>
            <consortium name="Ensembl"/>
        </authorList>
    </citation>
    <scope>IDENTIFICATION</scope>
</reference>
<evidence type="ECO:0000259" key="4">
    <source>
        <dbReference type="PROSITE" id="PS51195"/>
    </source>
</evidence>
<keyword evidence="2" id="KW-0067">ATP-binding</keyword>
<reference evidence="5" key="2">
    <citation type="submission" date="2025-08" db="UniProtKB">
        <authorList>
            <consortium name="Ensembl"/>
        </authorList>
    </citation>
    <scope>IDENTIFICATION</scope>
</reference>
<dbReference type="Proteomes" id="UP000001645">
    <property type="component" value="Unplaced"/>
</dbReference>
<feature type="domain" description="DEAD-box RNA helicase Q" evidence="4">
    <location>
        <begin position="9"/>
        <end position="36"/>
    </location>
</feature>
<reference evidence="5" key="1">
    <citation type="journal article" date="2010" name="PLoS Biol.">
        <title>Multi-platform next-generation sequencing of the domestic turkey (Meleagris gallopavo): genome assembly and analysis.</title>
        <authorList>
            <person name="Dalloul R.A."/>
            <person name="Long J.A."/>
            <person name="Zimin A.V."/>
            <person name="Aslam L."/>
            <person name="Beal K."/>
            <person name="Blomberg L.A."/>
            <person name="Bouffard P."/>
            <person name="Burt D.W."/>
            <person name="Crasta O."/>
            <person name="Crooijmans R.P."/>
            <person name="Cooper K."/>
            <person name="Coulombe R.A."/>
            <person name="De S."/>
            <person name="Delany M.E."/>
            <person name="Dodgson J.B."/>
            <person name="Dong J.J."/>
            <person name="Evans C."/>
            <person name="Frederickson K.M."/>
            <person name="Flicek P."/>
            <person name="Florea L."/>
            <person name="Folkerts O."/>
            <person name="Groenen M.A."/>
            <person name="Harkins T.T."/>
            <person name="Herrero J."/>
            <person name="Hoffmann S."/>
            <person name="Megens H.J."/>
            <person name="Jiang A."/>
            <person name="de Jong P."/>
            <person name="Kaiser P."/>
            <person name="Kim H."/>
            <person name="Kim K.W."/>
            <person name="Kim S."/>
            <person name="Langenberger D."/>
            <person name="Lee M.K."/>
            <person name="Lee T."/>
            <person name="Mane S."/>
            <person name="Marcais G."/>
            <person name="Marz M."/>
            <person name="McElroy A.P."/>
            <person name="Modise T."/>
            <person name="Nefedov M."/>
            <person name="Notredame C."/>
            <person name="Paton I.R."/>
            <person name="Payne W.S."/>
            <person name="Pertea G."/>
            <person name="Prickett D."/>
            <person name="Puiu D."/>
            <person name="Qioa D."/>
            <person name="Raineri E."/>
            <person name="Ruffier M."/>
            <person name="Salzberg S.L."/>
            <person name="Schatz M.C."/>
            <person name="Scheuring C."/>
            <person name="Schmidt C.J."/>
            <person name="Schroeder S."/>
            <person name="Searle S.M."/>
            <person name="Smith E.J."/>
            <person name="Smith J."/>
            <person name="Sonstegard T.S."/>
            <person name="Stadler P.F."/>
            <person name="Tafer H."/>
            <person name="Tu Z.J."/>
            <person name="Van Tassell C.P."/>
            <person name="Vilella A.J."/>
            <person name="Williams K.P."/>
            <person name="Yorke J.A."/>
            <person name="Zhang L."/>
            <person name="Zhang H.B."/>
            <person name="Zhang X."/>
            <person name="Zhang Y."/>
            <person name="Reed K.M."/>
        </authorList>
    </citation>
    <scope>NUCLEOTIDE SEQUENCE [LARGE SCALE GENOMIC DNA]</scope>
</reference>
<dbReference type="PROSITE" id="PS51195">
    <property type="entry name" value="Q_MOTIF"/>
    <property type="match status" value="1"/>
</dbReference>
<evidence type="ECO:0000313" key="5">
    <source>
        <dbReference type="Ensembl" id="ENSMGAP00000024424.1"/>
    </source>
</evidence>
<organism evidence="5 6">
    <name type="scientific">Meleagris gallopavo</name>
    <name type="common">Wild turkey</name>
    <dbReference type="NCBI Taxonomy" id="9103"/>
    <lineage>
        <taxon>Eukaryota</taxon>
        <taxon>Metazoa</taxon>
        <taxon>Chordata</taxon>
        <taxon>Craniata</taxon>
        <taxon>Vertebrata</taxon>
        <taxon>Euteleostomi</taxon>
        <taxon>Archelosauria</taxon>
        <taxon>Archosauria</taxon>
        <taxon>Dinosauria</taxon>
        <taxon>Saurischia</taxon>
        <taxon>Theropoda</taxon>
        <taxon>Coelurosauria</taxon>
        <taxon>Aves</taxon>
        <taxon>Neognathae</taxon>
        <taxon>Galloanserae</taxon>
        <taxon>Galliformes</taxon>
        <taxon>Phasianidae</taxon>
        <taxon>Meleagridinae</taxon>
        <taxon>Meleagris</taxon>
    </lineage>
</organism>
<dbReference type="GO" id="GO:0003724">
    <property type="term" value="F:RNA helicase activity"/>
    <property type="evidence" value="ECO:0007669"/>
    <property type="project" value="InterPro"/>
</dbReference>
<proteinExistence type="predicted"/>
<sequence>MEAVTEGRWSALPVALSPAVLRALQELGFDRTTPVQ</sequence>
<accession>A0A803XY28</accession>
<evidence type="ECO:0000256" key="1">
    <source>
        <dbReference type="ARBA" id="ARBA00022741"/>
    </source>
</evidence>
<dbReference type="GO" id="GO:0005524">
    <property type="term" value="F:ATP binding"/>
    <property type="evidence" value="ECO:0007669"/>
    <property type="project" value="UniProtKB-KW"/>
</dbReference>
<dbReference type="Ensembl" id="ENSMGAT00000028435.1">
    <property type="protein sequence ID" value="ENSMGAP00000024424.1"/>
    <property type="gene ID" value="ENSMGAG00000022145.1"/>
</dbReference>
<evidence type="ECO:0000313" key="6">
    <source>
        <dbReference type="Proteomes" id="UP000001645"/>
    </source>
</evidence>
<name>A0A803XY28_MELGA</name>
<evidence type="ECO:0000256" key="3">
    <source>
        <dbReference type="PROSITE-ProRule" id="PRU00552"/>
    </source>
</evidence>
<dbReference type="InParanoid" id="A0A803XY28"/>
<dbReference type="InterPro" id="IPR014014">
    <property type="entry name" value="RNA_helicase_DEAD_Q_motif"/>
</dbReference>
<protein>
    <recommendedName>
        <fullName evidence="4">DEAD-box RNA helicase Q domain-containing protein</fullName>
    </recommendedName>
</protein>
<evidence type="ECO:0000256" key="2">
    <source>
        <dbReference type="ARBA" id="ARBA00022840"/>
    </source>
</evidence>